<feature type="transmembrane region" description="Helical" evidence="1">
    <location>
        <begin position="116"/>
        <end position="134"/>
    </location>
</feature>
<proteinExistence type="predicted"/>
<dbReference type="InterPro" id="IPR036142">
    <property type="entry name" value="ENT_dom-like_sf"/>
</dbReference>
<dbReference type="AlphaFoldDB" id="A0AA41RX75"/>
<keyword evidence="1" id="KW-0812">Transmembrane</keyword>
<keyword evidence="1" id="KW-1133">Transmembrane helix</keyword>
<dbReference type="PANTHER" id="PTHR31917">
    <property type="entry name" value="AGENET DOMAIN-CONTAINING PROTEIN-RELATED"/>
    <property type="match status" value="1"/>
</dbReference>
<keyword evidence="4" id="KW-1185">Reference proteome</keyword>
<protein>
    <recommendedName>
        <fullName evidence="2">Agenet domain-containing protein</fullName>
    </recommendedName>
</protein>
<feature type="domain" description="Agenet" evidence="2">
    <location>
        <begin position="1"/>
        <end position="67"/>
    </location>
</feature>
<dbReference type="Proteomes" id="UP001177140">
    <property type="component" value="Unassembled WGS sequence"/>
</dbReference>
<evidence type="ECO:0000259" key="2">
    <source>
        <dbReference type="SMART" id="SM00743"/>
    </source>
</evidence>
<dbReference type="SUPFAM" id="SSF158639">
    <property type="entry name" value="ENT-like"/>
    <property type="match status" value="1"/>
</dbReference>
<dbReference type="Gene3D" id="1.10.1240.40">
    <property type="entry name" value="ENT domain"/>
    <property type="match status" value="1"/>
</dbReference>
<name>A0AA41RX75_PAPNU</name>
<evidence type="ECO:0000256" key="1">
    <source>
        <dbReference type="SAM" id="Phobius"/>
    </source>
</evidence>
<dbReference type="Pfam" id="PF05641">
    <property type="entry name" value="Agenet"/>
    <property type="match status" value="1"/>
</dbReference>
<dbReference type="SMART" id="SM00743">
    <property type="entry name" value="Agenet"/>
    <property type="match status" value="1"/>
</dbReference>
<gene>
    <name evidence="3" type="ORF">MKW94_013451</name>
</gene>
<accession>A0AA41RX75</accession>
<evidence type="ECO:0000313" key="3">
    <source>
        <dbReference type="EMBL" id="MCL7026266.1"/>
    </source>
</evidence>
<dbReference type="InterPro" id="IPR008395">
    <property type="entry name" value="Agenet-like_dom"/>
</dbReference>
<dbReference type="PANTHER" id="PTHR31917:SF5">
    <property type="entry name" value="OS02G0204500 PROTEIN"/>
    <property type="match status" value="1"/>
</dbReference>
<organism evidence="3 4">
    <name type="scientific">Papaver nudicaule</name>
    <name type="common">Iceland poppy</name>
    <dbReference type="NCBI Taxonomy" id="74823"/>
    <lineage>
        <taxon>Eukaryota</taxon>
        <taxon>Viridiplantae</taxon>
        <taxon>Streptophyta</taxon>
        <taxon>Embryophyta</taxon>
        <taxon>Tracheophyta</taxon>
        <taxon>Spermatophyta</taxon>
        <taxon>Magnoliopsida</taxon>
        <taxon>Ranunculales</taxon>
        <taxon>Papaveraceae</taxon>
        <taxon>Papaveroideae</taxon>
        <taxon>Papaver</taxon>
    </lineage>
</organism>
<dbReference type="EMBL" id="JAJJMA010054494">
    <property type="protein sequence ID" value="MCL7026266.1"/>
    <property type="molecule type" value="Genomic_DNA"/>
</dbReference>
<dbReference type="InterPro" id="IPR014002">
    <property type="entry name" value="Agenet_dom_plant"/>
</dbReference>
<reference evidence="3" key="1">
    <citation type="submission" date="2022-03" db="EMBL/GenBank/DDBJ databases">
        <title>A functionally conserved STORR gene fusion in Papaver species that diverged 16.8 million years ago.</title>
        <authorList>
            <person name="Catania T."/>
        </authorList>
    </citation>
    <scope>NUCLEOTIDE SEQUENCE</scope>
    <source>
        <strain evidence="3">S-191538</strain>
    </source>
</reference>
<evidence type="ECO:0000313" key="4">
    <source>
        <dbReference type="Proteomes" id="UP001177140"/>
    </source>
</evidence>
<sequence>MRFRKGSKVEVLSKEEVPSGAWRCTEILWGNGHSYDVKYDWSPGSTGSPLTGRVSRKHIRPCPPSVGDSVDWLPGDLAEVLDNISWKIVQLLESSKELRVQKSFLRVRQSWQHDRWVIVGNVSLFLSYFFQIWYSKVVPFLVSERPSFQEKVVAVAFPQNLLGEKHMHVSFTNRSRFSEMELAAEIHRLELHAYRCTMEVLYASGPLRREHEELMTNLTFNLVNRSTYQCYDFTFYLFPRRRSRVNLYHLEVFHLMDTIPVNMIGNLLYLQCKLIFSCGNTMY</sequence>
<comment type="caution">
    <text evidence="3">The sequence shown here is derived from an EMBL/GenBank/DDBJ whole genome shotgun (WGS) entry which is preliminary data.</text>
</comment>
<keyword evidence="1" id="KW-0472">Membrane</keyword>